<keyword evidence="8" id="KW-0949">S-adenosyl-L-methionine</keyword>
<evidence type="ECO:0000256" key="8">
    <source>
        <dbReference type="ARBA" id="ARBA00022691"/>
    </source>
</evidence>
<evidence type="ECO:0000256" key="1">
    <source>
        <dbReference type="ARBA" id="ARBA00004496"/>
    </source>
</evidence>
<evidence type="ECO:0000313" key="13">
    <source>
        <dbReference type="Proteomes" id="UP001530400"/>
    </source>
</evidence>
<dbReference type="GO" id="GO:0032259">
    <property type="term" value="P:methylation"/>
    <property type="evidence" value="ECO:0007669"/>
    <property type="project" value="UniProtKB-KW"/>
</dbReference>
<comment type="subcellular location">
    <subcellularLocation>
        <location evidence="1">Cytoplasm</location>
    </subcellularLocation>
</comment>
<protein>
    <recommendedName>
        <fullName evidence="3">16S rRNA (uracil(1498)-N(3))-methyltransferase</fullName>
        <ecNumber evidence="3">2.1.1.193</ecNumber>
    </recommendedName>
</protein>
<reference evidence="12 13" key="1">
    <citation type="submission" date="2024-10" db="EMBL/GenBank/DDBJ databases">
        <title>Updated reference genomes for cyclostephanoid diatoms.</title>
        <authorList>
            <person name="Roberts W.R."/>
            <person name="Alverson A.J."/>
        </authorList>
    </citation>
    <scope>NUCLEOTIDE SEQUENCE [LARGE SCALE GENOMIC DNA]</scope>
    <source>
        <strain evidence="12 13">AJA010-31</strain>
    </source>
</reference>
<comment type="similarity">
    <text evidence="2">Belongs to the RNA methyltransferase RsmE family.</text>
</comment>
<feature type="domain" description="Ribosomal RNA small subunit methyltransferase E methyltransferase" evidence="11">
    <location>
        <begin position="103"/>
        <end position="285"/>
    </location>
</feature>
<dbReference type="InterPro" id="IPR029026">
    <property type="entry name" value="tRNA_m1G_MTases_N"/>
</dbReference>
<accession>A0ABD3P6K1</accession>
<organism evidence="12 13">
    <name type="scientific">Cyclotella atomus</name>
    <dbReference type="NCBI Taxonomy" id="382360"/>
    <lineage>
        <taxon>Eukaryota</taxon>
        <taxon>Sar</taxon>
        <taxon>Stramenopiles</taxon>
        <taxon>Ochrophyta</taxon>
        <taxon>Bacillariophyta</taxon>
        <taxon>Coscinodiscophyceae</taxon>
        <taxon>Thalassiosirophycidae</taxon>
        <taxon>Stephanodiscales</taxon>
        <taxon>Stephanodiscaceae</taxon>
        <taxon>Cyclotella</taxon>
    </lineage>
</organism>
<dbReference type="InterPro" id="IPR046886">
    <property type="entry name" value="RsmE_MTase_dom"/>
</dbReference>
<comment type="caution">
    <text evidence="12">The sequence shown here is derived from an EMBL/GenBank/DDBJ whole genome shotgun (WGS) entry which is preliminary data.</text>
</comment>
<keyword evidence="7" id="KW-0808">Transferase</keyword>
<evidence type="ECO:0000256" key="5">
    <source>
        <dbReference type="ARBA" id="ARBA00022552"/>
    </source>
</evidence>
<dbReference type="GO" id="GO:0008168">
    <property type="term" value="F:methyltransferase activity"/>
    <property type="evidence" value="ECO:0007669"/>
    <property type="project" value="UniProtKB-KW"/>
</dbReference>
<evidence type="ECO:0000256" key="9">
    <source>
        <dbReference type="ARBA" id="ARBA00025699"/>
    </source>
</evidence>
<keyword evidence="6" id="KW-0489">Methyltransferase</keyword>
<dbReference type="PANTHER" id="PTHR30027">
    <property type="entry name" value="RIBOSOMAL RNA SMALL SUBUNIT METHYLTRANSFERASE E"/>
    <property type="match status" value="1"/>
</dbReference>
<keyword evidence="4" id="KW-0963">Cytoplasm</keyword>
<dbReference type="EMBL" id="JALLPJ020000768">
    <property type="protein sequence ID" value="KAL3783397.1"/>
    <property type="molecule type" value="Genomic_DNA"/>
</dbReference>
<comment type="catalytic activity">
    <reaction evidence="10">
        <text>uridine(1498) in 16S rRNA + S-adenosyl-L-methionine = N(3)-methyluridine(1498) in 16S rRNA + S-adenosyl-L-homocysteine + H(+)</text>
        <dbReference type="Rhea" id="RHEA:42920"/>
        <dbReference type="Rhea" id="RHEA-COMP:10283"/>
        <dbReference type="Rhea" id="RHEA-COMP:10284"/>
        <dbReference type="ChEBI" id="CHEBI:15378"/>
        <dbReference type="ChEBI" id="CHEBI:57856"/>
        <dbReference type="ChEBI" id="CHEBI:59789"/>
        <dbReference type="ChEBI" id="CHEBI:65315"/>
        <dbReference type="ChEBI" id="CHEBI:74502"/>
        <dbReference type="EC" id="2.1.1.193"/>
    </reaction>
</comment>
<evidence type="ECO:0000256" key="7">
    <source>
        <dbReference type="ARBA" id="ARBA00022679"/>
    </source>
</evidence>
<evidence type="ECO:0000256" key="4">
    <source>
        <dbReference type="ARBA" id="ARBA00022490"/>
    </source>
</evidence>
<comment type="function">
    <text evidence="9">Specifically methylates the N3 position of the uracil ring of uridine 1498 (m3U1498) in 16S rRNA. Acts on the fully assembled 30S ribosomal subunit.</text>
</comment>
<gene>
    <name evidence="12" type="ORF">ACHAWO_012868</name>
</gene>
<dbReference type="InterPro" id="IPR029028">
    <property type="entry name" value="Alpha/beta_knot_MTases"/>
</dbReference>
<dbReference type="PANTHER" id="PTHR30027:SF3">
    <property type="entry name" value="16S RRNA (URACIL(1498)-N(3))-METHYLTRANSFERASE"/>
    <property type="match status" value="1"/>
</dbReference>
<name>A0ABD3P6K1_9STRA</name>
<evidence type="ECO:0000256" key="10">
    <source>
        <dbReference type="ARBA" id="ARBA00047944"/>
    </source>
</evidence>
<sequence length="307" mass="33579">MQRQVDIYLNGRAGSGLVMNLILLKPSELTEQHNHSGSSKLATLTKNDERSVHIIKHLQKSGDQVSIGIVGEFKYNALVQLNDDGSVTLLVQDDTKVIQEQNEPEITVLLALPFPARLKALWPVLSSFCAVTRIVVVKGQLSNEEFCESSSLQPKVYEPLIEKGMGQGVRTRPVQVDICVDDFASKSLLEKLGLLKEKSSKTDGLARLFLDCGDEMTIPPPARDIIMKHCSQSCIPKAIIALGPERGWTESEAKLFVFECGFESATLGSSILRVDTAAIVGVGIVSAALDDCASQTRVDESSKKRKW</sequence>
<keyword evidence="13" id="KW-1185">Reference proteome</keyword>
<keyword evidence="5" id="KW-0698">rRNA processing</keyword>
<dbReference type="EC" id="2.1.1.193" evidence="3"/>
<dbReference type="Gene3D" id="3.40.1280.10">
    <property type="match status" value="1"/>
</dbReference>
<evidence type="ECO:0000313" key="12">
    <source>
        <dbReference type="EMBL" id="KAL3783397.1"/>
    </source>
</evidence>
<dbReference type="SUPFAM" id="SSF75217">
    <property type="entry name" value="alpha/beta knot"/>
    <property type="match status" value="1"/>
</dbReference>
<dbReference type="Proteomes" id="UP001530400">
    <property type="component" value="Unassembled WGS sequence"/>
</dbReference>
<dbReference type="InterPro" id="IPR006700">
    <property type="entry name" value="RsmE"/>
</dbReference>
<evidence type="ECO:0000256" key="6">
    <source>
        <dbReference type="ARBA" id="ARBA00022603"/>
    </source>
</evidence>
<dbReference type="Pfam" id="PF04452">
    <property type="entry name" value="Methyltrans_RNA"/>
    <property type="match status" value="1"/>
</dbReference>
<evidence type="ECO:0000256" key="2">
    <source>
        <dbReference type="ARBA" id="ARBA00005528"/>
    </source>
</evidence>
<evidence type="ECO:0000259" key="11">
    <source>
        <dbReference type="Pfam" id="PF04452"/>
    </source>
</evidence>
<dbReference type="AlphaFoldDB" id="A0ABD3P6K1"/>
<dbReference type="GO" id="GO:0005737">
    <property type="term" value="C:cytoplasm"/>
    <property type="evidence" value="ECO:0007669"/>
    <property type="project" value="UniProtKB-SubCell"/>
</dbReference>
<evidence type="ECO:0000256" key="3">
    <source>
        <dbReference type="ARBA" id="ARBA00012328"/>
    </source>
</evidence>
<dbReference type="GO" id="GO:0006364">
    <property type="term" value="P:rRNA processing"/>
    <property type="evidence" value="ECO:0007669"/>
    <property type="project" value="UniProtKB-KW"/>
</dbReference>
<proteinExistence type="inferred from homology"/>